<evidence type="ECO:0000313" key="2">
    <source>
        <dbReference type="EMBL" id="CAL1598202.1"/>
    </source>
</evidence>
<sequence length="95" mass="9835">MSHVAHRASIFLLHHHGNASDAVGTVTPPSSPPPALTPSHTPTSGKKIADDTAAADNETAPAASPRVCHHNVDNVFKIQLQKIDLACGAEITGKS</sequence>
<feature type="compositionally biased region" description="Low complexity" evidence="1">
    <location>
        <begin position="51"/>
        <end position="63"/>
    </location>
</feature>
<dbReference type="AlphaFoldDB" id="A0AAV2L7A8"/>
<evidence type="ECO:0000256" key="1">
    <source>
        <dbReference type="SAM" id="MobiDB-lite"/>
    </source>
</evidence>
<reference evidence="2 3" key="1">
    <citation type="submission" date="2024-04" db="EMBL/GenBank/DDBJ databases">
        <authorList>
            <person name="Waldvogel A.-M."/>
            <person name="Schoenle A."/>
        </authorList>
    </citation>
    <scope>NUCLEOTIDE SEQUENCE [LARGE SCALE GENOMIC DNA]</scope>
</reference>
<feature type="region of interest" description="Disordered" evidence="1">
    <location>
        <begin position="19"/>
        <end position="65"/>
    </location>
</feature>
<keyword evidence="3" id="KW-1185">Reference proteome</keyword>
<organism evidence="2 3">
    <name type="scientific">Knipowitschia caucasica</name>
    <name type="common">Caucasian dwarf goby</name>
    <name type="synonym">Pomatoschistus caucasicus</name>
    <dbReference type="NCBI Taxonomy" id="637954"/>
    <lineage>
        <taxon>Eukaryota</taxon>
        <taxon>Metazoa</taxon>
        <taxon>Chordata</taxon>
        <taxon>Craniata</taxon>
        <taxon>Vertebrata</taxon>
        <taxon>Euteleostomi</taxon>
        <taxon>Actinopterygii</taxon>
        <taxon>Neopterygii</taxon>
        <taxon>Teleostei</taxon>
        <taxon>Neoteleostei</taxon>
        <taxon>Acanthomorphata</taxon>
        <taxon>Gobiaria</taxon>
        <taxon>Gobiiformes</taxon>
        <taxon>Gobioidei</taxon>
        <taxon>Gobiidae</taxon>
        <taxon>Gobiinae</taxon>
        <taxon>Knipowitschia</taxon>
    </lineage>
</organism>
<dbReference type="EMBL" id="OZ035844">
    <property type="protein sequence ID" value="CAL1598202.1"/>
    <property type="molecule type" value="Genomic_DNA"/>
</dbReference>
<protein>
    <submittedName>
        <fullName evidence="2">Uncharacterized protein</fullName>
    </submittedName>
</protein>
<evidence type="ECO:0000313" key="3">
    <source>
        <dbReference type="Proteomes" id="UP001497482"/>
    </source>
</evidence>
<dbReference type="Proteomes" id="UP001497482">
    <property type="component" value="Chromosome 22"/>
</dbReference>
<gene>
    <name evidence="2" type="ORF">KC01_LOCUS26620</name>
</gene>
<proteinExistence type="predicted"/>
<accession>A0AAV2L7A8</accession>
<name>A0AAV2L7A8_KNICA</name>